<proteinExistence type="predicted"/>
<keyword evidence="4" id="KW-1185">Reference proteome</keyword>
<dbReference type="STRING" id="4081.A0A3Q7I0Z4"/>
<dbReference type="EnsemblPlants" id="Solyc09g014626.1.1">
    <property type="protein sequence ID" value="Solyc09g014626.1.1"/>
    <property type="gene ID" value="Solyc09g014626.1"/>
</dbReference>
<evidence type="ECO:0000313" key="4">
    <source>
        <dbReference type="Proteomes" id="UP000004994"/>
    </source>
</evidence>
<evidence type="ECO:0000313" key="3">
    <source>
        <dbReference type="EnsemblPlants" id="Solyc09g014626.1.1"/>
    </source>
</evidence>
<organism evidence="3">
    <name type="scientific">Solanum lycopersicum</name>
    <name type="common">Tomato</name>
    <name type="synonym">Lycopersicon esculentum</name>
    <dbReference type="NCBI Taxonomy" id="4081"/>
    <lineage>
        <taxon>Eukaryota</taxon>
        <taxon>Viridiplantae</taxon>
        <taxon>Streptophyta</taxon>
        <taxon>Embryophyta</taxon>
        <taxon>Tracheophyta</taxon>
        <taxon>Spermatophyta</taxon>
        <taxon>Magnoliopsida</taxon>
        <taxon>eudicotyledons</taxon>
        <taxon>Gunneridae</taxon>
        <taxon>Pentapetalae</taxon>
        <taxon>asterids</taxon>
        <taxon>lamiids</taxon>
        <taxon>Solanales</taxon>
        <taxon>Solanaceae</taxon>
        <taxon>Solanoideae</taxon>
        <taxon>Solaneae</taxon>
        <taxon>Solanum</taxon>
        <taxon>Solanum subgen. Lycopersicon</taxon>
    </lineage>
</organism>
<feature type="coiled-coil region" evidence="1">
    <location>
        <begin position="417"/>
        <end position="448"/>
    </location>
</feature>
<reference evidence="3" key="2">
    <citation type="submission" date="2019-01" db="UniProtKB">
        <authorList>
            <consortium name="EnsemblPlants"/>
        </authorList>
    </citation>
    <scope>IDENTIFICATION</scope>
    <source>
        <strain evidence="3">cv. Heinz 1706</strain>
    </source>
</reference>
<accession>A0A3Q7I0Z4</accession>
<reference evidence="3" key="1">
    <citation type="journal article" date="2012" name="Nature">
        <title>The tomato genome sequence provides insights into fleshy fruit evolution.</title>
        <authorList>
            <consortium name="Tomato Genome Consortium"/>
        </authorList>
    </citation>
    <scope>NUCLEOTIDE SEQUENCE [LARGE SCALE GENOMIC DNA]</scope>
    <source>
        <strain evidence="3">cv. Heinz 1706</strain>
    </source>
</reference>
<dbReference type="Proteomes" id="UP000004994">
    <property type="component" value="Chromosome 9"/>
</dbReference>
<evidence type="ECO:0000256" key="1">
    <source>
        <dbReference type="SAM" id="Coils"/>
    </source>
</evidence>
<dbReference type="Pfam" id="PF03004">
    <property type="entry name" value="Transposase_24"/>
    <property type="match status" value="1"/>
</dbReference>
<dbReference type="PANTHER" id="PTHR33144:SF35">
    <property type="entry name" value="TRANSPOSASE, PTTA_EN_SPM, PLANT-RELATED"/>
    <property type="match status" value="1"/>
</dbReference>
<sequence length="482" mass="55193">MSLKGLNSHRYESTRNFKKNQKAKKKTFAKPGSLSFLANKKRRLLTTNEIIKEIECKKGHLLKLIGAEQSVAPQSEAKRQSIEELPFENQPVEELPVVQPVEELPLVQPVEELPLDQHGKDFPFEDQVQMNFVTPRTNDQPEEQAGDVSTPNKRGRTQMHDVHARKERKLIILNSQNQPVGPTDDVVIEVSSFLGTLARNATLCPFDILDWRSMDTKNDLWDYTKGKYIIPEAAYHWAMVTIRDAWRRHRSDLKLNYYDPYDNDAVRMAKKPGHIPECQFRELLKYWNSEKFKKMSETNAKNRKKMMNPQTTGKKSFALVRNKLEKDKETVSSKDLFVVTRTRKPGRLYKASNEDTTSKIGCAEMEEIEKQISINGEYVDAFSSVMGPEHPGRLRLYGAGVTKTTLKKKVGNSESTLSATTDGMQQMQERMQKMEKQMEEQKKIVRQEVIADVIAQLKHAGLIDPNILATLSTPSPRESTFV</sequence>
<feature type="region of interest" description="Disordered" evidence="2">
    <location>
        <begin position="1"/>
        <end position="24"/>
    </location>
</feature>
<keyword evidence="1" id="KW-0175">Coiled coil</keyword>
<evidence type="ECO:0000256" key="2">
    <source>
        <dbReference type="SAM" id="MobiDB-lite"/>
    </source>
</evidence>
<dbReference type="Gramene" id="Solyc09g014626.1.1">
    <property type="protein sequence ID" value="Solyc09g014626.1.1"/>
    <property type="gene ID" value="Solyc09g014626.1"/>
</dbReference>
<dbReference type="InterPro" id="IPR004252">
    <property type="entry name" value="Probable_transposase_24"/>
</dbReference>
<dbReference type="InParanoid" id="A0A3Q7I0Z4"/>
<protein>
    <recommendedName>
        <fullName evidence="5">Transposase, Ptta/En/Spm, plant</fullName>
    </recommendedName>
</protein>
<evidence type="ECO:0008006" key="5">
    <source>
        <dbReference type="Google" id="ProtNLM"/>
    </source>
</evidence>
<dbReference type="PaxDb" id="4081-Solyc09g014660.1.1"/>
<feature type="region of interest" description="Disordered" evidence="2">
    <location>
        <begin position="136"/>
        <end position="158"/>
    </location>
</feature>
<name>A0A3Q7I0Z4_SOLLC</name>
<dbReference type="PANTHER" id="PTHR33144">
    <property type="entry name" value="OS10G0409366 PROTEIN-RELATED"/>
    <property type="match status" value="1"/>
</dbReference>
<dbReference type="AlphaFoldDB" id="A0A3Q7I0Z4"/>
<dbReference type="OMA" id="HRYESTR"/>